<dbReference type="PANTHER" id="PTHR43818">
    <property type="entry name" value="BCDNA.GH03377"/>
    <property type="match status" value="1"/>
</dbReference>
<dbReference type="RefSeq" id="WP_145184164.1">
    <property type="nucleotide sequence ID" value="NZ_CP036266.1"/>
</dbReference>
<dbReference type="PROSITE" id="PS51318">
    <property type="entry name" value="TAT"/>
    <property type="match status" value="1"/>
</dbReference>
<dbReference type="Gene3D" id="3.30.360.10">
    <property type="entry name" value="Dihydrodipicolinate Reductase, domain 2"/>
    <property type="match status" value="1"/>
</dbReference>
<dbReference type="GO" id="GO:0000166">
    <property type="term" value="F:nucleotide binding"/>
    <property type="evidence" value="ECO:0007669"/>
    <property type="project" value="InterPro"/>
</dbReference>
<accession>A0A5A8AVM1</accession>
<gene>
    <name evidence="1" type="primary">iolG_7</name>
    <name evidence="1" type="ORF">HG66A1_26080</name>
</gene>
<dbReference type="EC" id="1.1.1.18" evidence="1"/>
<dbReference type="InterPro" id="IPR036291">
    <property type="entry name" value="NAD(P)-bd_dom_sf"/>
</dbReference>
<dbReference type="OrthoDB" id="255433at2"/>
<keyword evidence="2" id="KW-1185">Reference proteome</keyword>
<reference evidence="1 2" key="1">
    <citation type="submission" date="2019-02" db="EMBL/GenBank/DDBJ databases">
        <title>Deep-cultivation of Planctomycetes and their phenomic and genomic characterization uncovers novel biology.</title>
        <authorList>
            <person name="Wiegand S."/>
            <person name="Jogler M."/>
            <person name="Boedeker C."/>
            <person name="Pinto D."/>
            <person name="Vollmers J."/>
            <person name="Rivas-Marin E."/>
            <person name="Kohn T."/>
            <person name="Peeters S.H."/>
            <person name="Heuer A."/>
            <person name="Rast P."/>
            <person name="Oberbeckmann S."/>
            <person name="Bunk B."/>
            <person name="Jeske O."/>
            <person name="Meyerdierks A."/>
            <person name="Storesund J.E."/>
            <person name="Kallscheuer N."/>
            <person name="Luecker S."/>
            <person name="Lage O.M."/>
            <person name="Pohl T."/>
            <person name="Merkel B.J."/>
            <person name="Hornburger P."/>
            <person name="Mueller R.-W."/>
            <person name="Bruemmer F."/>
            <person name="Labrenz M."/>
            <person name="Spormann A.M."/>
            <person name="Op den Camp H."/>
            <person name="Overmann J."/>
            <person name="Amann R."/>
            <person name="Jetten M.S.M."/>
            <person name="Mascher T."/>
            <person name="Medema M.H."/>
            <person name="Devos D.P."/>
            <person name="Kaster A.-K."/>
            <person name="Ovreas L."/>
            <person name="Rohde M."/>
            <person name="Galperin M.Y."/>
            <person name="Jogler C."/>
        </authorList>
    </citation>
    <scope>NUCLEOTIDE SEQUENCE [LARGE SCALE GENOMIC DNA]</scope>
    <source>
        <strain evidence="1 2">HG66A1</strain>
    </source>
</reference>
<dbReference type="SUPFAM" id="SSF51735">
    <property type="entry name" value="NAD(P)-binding Rossmann-fold domains"/>
    <property type="match status" value="1"/>
</dbReference>
<name>A0A517PN84_9PLAN</name>
<evidence type="ECO:0000313" key="2">
    <source>
        <dbReference type="Proteomes" id="UP000320421"/>
    </source>
</evidence>
<dbReference type="InterPro" id="IPR043906">
    <property type="entry name" value="Gfo/Idh/MocA_OxRdtase_bact_C"/>
</dbReference>
<dbReference type="GO" id="GO:0050112">
    <property type="term" value="F:inositol 2-dehydrogenase (NAD+) activity"/>
    <property type="evidence" value="ECO:0007669"/>
    <property type="project" value="UniProtKB-EC"/>
</dbReference>
<dbReference type="AlphaFoldDB" id="A0A517PN84"/>
<dbReference type="EMBL" id="CP036266">
    <property type="protein sequence ID" value="QDT20819.1"/>
    <property type="molecule type" value="Genomic_DNA"/>
</dbReference>
<dbReference type="Proteomes" id="UP000320421">
    <property type="component" value="Chromosome"/>
</dbReference>
<evidence type="ECO:0000313" key="1">
    <source>
        <dbReference type="EMBL" id="QDT20819.1"/>
    </source>
</evidence>
<dbReference type="InterPro" id="IPR000683">
    <property type="entry name" value="Gfo/Idh/MocA-like_OxRdtase_N"/>
</dbReference>
<dbReference type="InterPro" id="IPR006311">
    <property type="entry name" value="TAT_signal"/>
</dbReference>
<keyword evidence="1" id="KW-0560">Oxidoreductase</keyword>
<proteinExistence type="predicted"/>
<organism evidence="1 2">
    <name type="scientific">Gimesia chilikensis</name>
    <dbReference type="NCBI Taxonomy" id="2605989"/>
    <lineage>
        <taxon>Bacteria</taxon>
        <taxon>Pseudomonadati</taxon>
        <taxon>Planctomycetota</taxon>
        <taxon>Planctomycetia</taxon>
        <taxon>Planctomycetales</taxon>
        <taxon>Planctomycetaceae</taxon>
        <taxon>Gimesia</taxon>
    </lineage>
</organism>
<dbReference type="PANTHER" id="PTHR43818:SF10">
    <property type="entry name" value="NADH-DEPENDENT DEHYDROGENASE-RELATED"/>
    <property type="match status" value="1"/>
</dbReference>
<dbReference type="Pfam" id="PF19051">
    <property type="entry name" value="GFO_IDH_MocA_C2"/>
    <property type="match status" value="1"/>
</dbReference>
<dbReference type="Gene3D" id="3.40.50.720">
    <property type="entry name" value="NAD(P)-binding Rossmann-like Domain"/>
    <property type="match status" value="1"/>
</dbReference>
<dbReference type="InterPro" id="IPR050463">
    <property type="entry name" value="Gfo/Idh/MocA_oxidrdct_glycsds"/>
</dbReference>
<protein>
    <submittedName>
        <fullName evidence="1">Inositol 2-dehydrogenase</fullName>
        <ecNumber evidence="1">1.1.1.18</ecNumber>
    </submittedName>
</protein>
<dbReference type="SUPFAM" id="SSF55347">
    <property type="entry name" value="Glyceraldehyde-3-phosphate dehydrogenase-like, C-terminal domain"/>
    <property type="match status" value="1"/>
</dbReference>
<accession>A0A517PN84</accession>
<sequence length="442" mass="49283">MSQRTTRREFIKQSSALGAAFWVGGQSLLAAEKSPMEKINFAAIGVGGKGSSDTASAASSGNLVAICDIDDKRLLKSAARYRKAQKFNDYREMLEEMGDKIDAVTVSTPDHSHAPASVMAMKKGKHCFTQKPLTWSVHEARVMRETANKHNVQTQMGNQGTAKDGFREAVEVIRSGVLGNVREAHVWTNRPVWGKGVERPPEGEPAPKHIHWDLFLGPAPYREFSTLYHPFEWRGWLDFGTGALGDMACHTMNMHVMALDLYDPTSIVAESEGMIENETYPKSTKITYQFPERTQGDKTLCPLKLTWYDGGNLPPEELLMGEKMKPSGVVLIGDEGNLYTPDDYGAEYVLLPRDKFSDFKKPEQSLPRSPGHFEEFVVAIKGGEPAMSNFNYASRLTETTLLGNCAIRAGKKLDWDAKKMEFTNAPEANKFLSRDYRDGWSL</sequence>
<dbReference type="Pfam" id="PF01408">
    <property type="entry name" value="GFO_IDH_MocA"/>
    <property type="match status" value="1"/>
</dbReference>